<name>A0A0D3IWU2_EMIH1</name>
<sequence>MIVFERLCLRDEIMASANPEQAWRELTTTSPGVVARVAQAEREFAVYQRRDGVFSRPSVLENAKNMEPAAWWGMYGKHLPLLSAIAPRVLAQAAAASAAERNWSVYGQIQGAHKSRMSHGTADKLCHEAMHVQLRMQDAGWSADVERWESDEDTDGSKEESEQPDG</sequence>
<evidence type="ECO:0000313" key="4">
    <source>
        <dbReference type="Proteomes" id="UP000013827"/>
    </source>
</evidence>
<accession>A0A0D3IWU2</accession>
<dbReference type="Proteomes" id="UP000013827">
    <property type="component" value="Unassembled WGS sequence"/>
</dbReference>
<dbReference type="AlphaFoldDB" id="A0A0D3IWU2"/>
<dbReference type="HOGENOM" id="CLU_1597547_0_0_1"/>
<dbReference type="PaxDb" id="2903-EOD15727"/>
<dbReference type="GeneID" id="17261767"/>
<dbReference type="GO" id="GO:0046983">
    <property type="term" value="F:protein dimerization activity"/>
    <property type="evidence" value="ECO:0007669"/>
    <property type="project" value="InterPro"/>
</dbReference>
<feature type="domain" description="HAT C-terminal dimerisation" evidence="2">
    <location>
        <begin position="59"/>
        <end position="125"/>
    </location>
</feature>
<evidence type="ECO:0000256" key="1">
    <source>
        <dbReference type="SAM" id="MobiDB-lite"/>
    </source>
</evidence>
<feature type="compositionally biased region" description="Basic and acidic residues" evidence="1">
    <location>
        <begin position="155"/>
        <end position="166"/>
    </location>
</feature>
<evidence type="ECO:0000259" key="2">
    <source>
        <dbReference type="Pfam" id="PF05699"/>
    </source>
</evidence>
<proteinExistence type="predicted"/>
<reference evidence="3" key="2">
    <citation type="submission" date="2024-10" db="UniProtKB">
        <authorList>
            <consortium name="EnsemblProtists"/>
        </authorList>
    </citation>
    <scope>IDENTIFICATION</scope>
</reference>
<dbReference type="InterPro" id="IPR012337">
    <property type="entry name" value="RNaseH-like_sf"/>
</dbReference>
<feature type="region of interest" description="Disordered" evidence="1">
    <location>
        <begin position="141"/>
        <end position="166"/>
    </location>
</feature>
<protein>
    <recommendedName>
        <fullName evidence="2">HAT C-terminal dimerisation domain-containing protein</fullName>
    </recommendedName>
</protein>
<reference evidence="4" key="1">
    <citation type="journal article" date="2013" name="Nature">
        <title>Pan genome of the phytoplankton Emiliania underpins its global distribution.</title>
        <authorList>
            <person name="Read B.A."/>
            <person name="Kegel J."/>
            <person name="Klute M.J."/>
            <person name="Kuo A."/>
            <person name="Lefebvre S.C."/>
            <person name="Maumus F."/>
            <person name="Mayer C."/>
            <person name="Miller J."/>
            <person name="Monier A."/>
            <person name="Salamov A."/>
            <person name="Young J."/>
            <person name="Aguilar M."/>
            <person name="Claverie J.M."/>
            <person name="Frickenhaus S."/>
            <person name="Gonzalez K."/>
            <person name="Herman E.K."/>
            <person name="Lin Y.C."/>
            <person name="Napier J."/>
            <person name="Ogata H."/>
            <person name="Sarno A.F."/>
            <person name="Shmutz J."/>
            <person name="Schroeder D."/>
            <person name="de Vargas C."/>
            <person name="Verret F."/>
            <person name="von Dassow P."/>
            <person name="Valentin K."/>
            <person name="Van de Peer Y."/>
            <person name="Wheeler G."/>
            <person name="Dacks J.B."/>
            <person name="Delwiche C.F."/>
            <person name="Dyhrman S.T."/>
            <person name="Glockner G."/>
            <person name="John U."/>
            <person name="Richards T."/>
            <person name="Worden A.Z."/>
            <person name="Zhang X."/>
            <person name="Grigoriev I.V."/>
            <person name="Allen A.E."/>
            <person name="Bidle K."/>
            <person name="Borodovsky M."/>
            <person name="Bowler C."/>
            <person name="Brownlee C."/>
            <person name="Cock J.M."/>
            <person name="Elias M."/>
            <person name="Gladyshev V.N."/>
            <person name="Groth M."/>
            <person name="Guda C."/>
            <person name="Hadaegh A."/>
            <person name="Iglesias-Rodriguez M.D."/>
            <person name="Jenkins J."/>
            <person name="Jones B.M."/>
            <person name="Lawson T."/>
            <person name="Leese F."/>
            <person name="Lindquist E."/>
            <person name="Lobanov A."/>
            <person name="Lomsadze A."/>
            <person name="Malik S.B."/>
            <person name="Marsh M.E."/>
            <person name="Mackinder L."/>
            <person name="Mock T."/>
            <person name="Mueller-Roeber B."/>
            <person name="Pagarete A."/>
            <person name="Parker M."/>
            <person name="Probert I."/>
            <person name="Quesneville H."/>
            <person name="Raines C."/>
            <person name="Rensing S.A."/>
            <person name="Riano-Pachon D.M."/>
            <person name="Richier S."/>
            <person name="Rokitta S."/>
            <person name="Shiraiwa Y."/>
            <person name="Soanes D.M."/>
            <person name="van der Giezen M."/>
            <person name="Wahlund T.M."/>
            <person name="Williams B."/>
            <person name="Wilson W."/>
            <person name="Wolfe G."/>
            <person name="Wurch L.L."/>
        </authorList>
    </citation>
    <scope>NUCLEOTIDE SEQUENCE</scope>
</reference>
<evidence type="ECO:0000313" key="3">
    <source>
        <dbReference type="EnsemblProtists" id="EOD15727"/>
    </source>
</evidence>
<keyword evidence="4" id="KW-1185">Reference proteome</keyword>
<dbReference type="KEGG" id="ehx:EMIHUDRAFT_211346"/>
<dbReference type="Pfam" id="PF05699">
    <property type="entry name" value="Dimer_Tnp_hAT"/>
    <property type="match status" value="1"/>
</dbReference>
<dbReference type="RefSeq" id="XP_005768156.1">
    <property type="nucleotide sequence ID" value="XM_005768099.1"/>
</dbReference>
<dbReference type="EnsemblProtists" id="EOD15727">
    <property type="protein sequence ID" value="EOD15727"/>
    <property type="gene ID" value="EMIHUDRAFT_211346"/>
</dbReference>
<dbReference type="SUPFAM" id="SSF53098">
    <property type="entry name" value="Ribonuclease H-like"/>
    <property type="match status" value="1"/>
</dbReference>
<dbReference type="InterPro" id="IPR008906">
    <property type="entry name" value="HATC_C_dom"/>
</dbReference>
<organism evidence="3 4">
    <name type="scientific">Emiliania huxleyi (strain CCMP1516)</name>
    <dbReference type="NCBI Taxonomy" id="280463"/>
    <lineage>
        <taxon>Eukaryota</taxon>
        <taxon>Haptista</taxon>
        <taxon>Haptophyta</taxon>
        <taxon>Prymnesiophyceae</taxon>
        <taxon>Isochrysidales</taxon>
        <taxon>Noelaerhabdaceae</taxon>
        <taxon>Emiliania</taxon>
    </lineage>
</organism>